<dbReference type="Proteomes" id="UP000318199">
    <property type="component" value="Unassembled WGS sequence"/>
</dbReference>
<dbReference type="EMBL" id="VOBQ01000030">
    <property type="protein sequence ID" value="TWO64894.1"/>
    <property type="molecule type" value="Genomic_DNA"/>
</dbReference>
<keyword evidence="1" id="KW-0732">Signal</keyword>
<dbReference type="AlphaFoldDB" id="A0A562ZED4"/>
<dbReference type="Gene3D" id="2.120.10.30">
    <property type="entry name" value="TolB, C-terminal domain"/>
    <property type="match status" value="1"/>
</dbReference>
<sequence length="443" mass="46228">MKYVPRLLPSALAGSTLAACIAAAFAQSGPQGIGVNPSLPAPEKSGLVPTVNIAPAQGWPQGTMPQAPAGFKVTALAAGLDHPRWVYTLPNGDVLVAESNKPPPKEGARNVHAEGVRGKAMGAVMKRAGAGSPSANRITLLRDADGDGVAEVKNVFMSGLFSPFGMALVGNELFIANADAIVKVPYQPGQTTISAAPVKVTDLPAGANHHWTKNIIASADGSKLYATVGSNSNIGDNGMASEEGRAAIWEVDRATGNKRLFASGLRNPNGLGWEPQSKALWTVVNERDELGNDLVPDYLTSVKDGAFYGWPWSYWGKNVDARVKPPNPDMVAKAIAPDYGLGSHVAPLGLAFSDARMPANYASGAFIGQHGSWNRKTLTGYNVVFVPFAGGKPNGTPQAFLTGFLSKNGKAYGRPVGVALDGKGALLVADDVGNVVWRVAKTN</sequence>
<keyword evidence="4" id="KW-1185">Reference proteome</keyword>
<evidence type="ECO:0000256" key="1">
    <source>
        <dbReference type="SAM" id="SignalP"/>
    </source>
</evidence>
<dbReference type="OrthoDB" id="9770043at2"/>
<feature type="chain" id="PRO_5021916848" evidence="1">
    <location>
        <begin position="27"/>
        <end position="443"/>
    </location>
</feature>
<reference evidence="3 4" key="1">
    <citation type="submission" date="2019-07" db="EMBL/GenBank/DDBJ databases">
        <title>Caenimonas sedimenti sp. nov., isolated from activated sludge.</title>
        <authorList>
            <person name="Xu J."/>
        </authorList>
    </citation>
    <scope>NUCLEOTIDE SEQUENCE [LARGE SCALE GENOMIC DNA]</scope>
    <source>
        <strain evidence="3 4">HX-9-20</strain>
    </source>
</reference>
<accession>A0A562ZED4</accession>
<protein>
    <submittedName>
        <fullName evidence="3">Sorbosone dehydrogenase family protein</fullName>
    </submittedName>
</protein>
<comment type="caution">
    <text evidence="3">The sequence shown here is derived from an EMBL/GenBank/DDBJ whole genome shotgun (WGS) entry which is preliminary data.</text>
</comment>
<proteinExistence type="predicted"/>
<evidence type="ECO:0000259" key="2">
    <source>
        <dbReference type="Pfam" id="PF22807"/>
    </source>
</evidence>
<organism evidence="3 4">
    <name type="scientific">Caenimonas sedimenti</name>
    <dbReference type="NCBI Taxonomy" id="2596921"/>
    <lineage>
        <taxon>Bacteria</taxon>
        <taxon>Pseudomonadati</taxon>
        <taxon>Pseudomonadota</taxon>
        <taxon>Betaproteobacteria</taxon>
        <taxon>Burkholderiales</taxon>
        <taxon>Comamonadaceae</taxon>
        <taxon>Caenimonas</taxon>
    </lineage>
</organism>
<feature type="signal peptide" evidence="1">
    <location>
        <begin position="1"/>
        <end position="26"/>
    </location>
</feature>
<evidence type="ECO:0000313" key="3">
    <source>
        <dbReference type="EMBL" id="TWO64894.1"/>
    </source>
</evidence>
<dbReference type="PANTHER" id="PTHR33546">
    <property type="entry name" value="LARGE, MULTIFUNCTIONAL SECRETED PROTEIN-RELATED"/>
    <property type="match status" value="1"/>
</dbReference>
<dbReference type="InterPro" id="IPR054539">
    <property type="entry name" value="Beta-prop_PDH"/>
</dbReference>
<dbReference type="InterPro" id="IPR011041">
    <property type="entry name" value="Quinoprot_gluc/sorb_DH_b-prop"/>
</dbReference>
<dbReference type="PANTHER" id="PTHR33546:SF1">
    <property type="entry name" value="LARGE, MULTIFUNCTIONAL SECRETED PROTEIN"/>
    <property type="match status" value="1"/>
</dbReference>
<dbReference type="InterPro" id="IPR011042">
    <property type="entry name" value="6-blade_b-propeller_TolB-like"/>
</dbReference>
<dbReference type="RefSeq" id="WP_145897155.1">
    <property type="nucleotide sequence ID" value="NZ_VOBQ01000030.1"/>
</dbReference>
<gene>
    <name evidence="3" type="ORF">FN976_27720</name>
</gene>
<dbReference type="PROSITE" id="PS51257">
    <property type="entry name" value="PROKAR_LIPOPROTEIN"/>
    <property type="match status" value="1"/>
</dbReference>
<feature type="domain" description="Pyrroloquinoline quinone-dependent pyranose dehydrogenase beta-propeller" evidence="2">
    <location>
        <begin position="163"/>
        <end position="291"/>
    </location>
</feature>
<dbReference type="SUPFAM" id="SSF50952">
    <property type="entry name" value="Soluble quinoprotein glucose dehydrogenase"/>
    <property type="match status" value="1"/>
</dbReference>
<feature type="domain" description="Pyrroloquinoline quinone-dependent pyranose dehydrogenase beta-propeller" evidence="2">
    <location>
        <begin position="334"/>
        <end position="439"/>
    </location>
</feature>
<evidence type="ECO:0000313" key="4">
    <source>
        <dbReference type="Proteomes" id="UP000318199"/>
    </source>
</evidence>
<name>A0A562ZED4_9BURK</name>
<dbReference type="Pfam" id="PF22807">
    <property type="entry name" value="TrAA12"/>
    <property type="match status" value="2"/>
</dbReference>